<dbReference type="GO" id="GO:0006099">
    <property type="term" value="P:tricarboxylic acid cycle"/>
    <property type="evidence" value="ECO:0007669"/>
    <property type="project" value="UniProtKB-KW"/>
</dbReference>
<dbReference type="Gene3D" id="3.10.20.30">
    <property type="match status" value="1"/>
</dbReference>
<keyword evidence="6" id="KW-0813">Transport</keyword>
<dbReference type="PROSITE" id="PS00197">
    <property type="entry name" value="2FE2S_FER_1"/>
    <property type="match status" value="1"/>
</dbReference>
<dbReference type="Proteomes" id="UP000019118">
    <property type="component" value="Unassembled WGS sequence"/>
</dbReference>
<evidence type="ECO:0000256" key="2">
    <source>
        <dbReference type="ARBA" id="ARBA00004788"/>
    </source>
</evidence>
<evidence type="ECO:0000256" key="7">
    <source>
        <dbReference type="ARBA" id="ARBA00022485"/>
    </source>
</evidence>
<dbReference type="PROSITE" id="PS51379">
    <property type="entry name" value="4FE4S_FER_2"/>
    <property type="match status" value="1"/>
</dbReference>
<dbReference type="InterPro" id="IPR050573">
    <property type="entry name" value="SDH/FRD_Iron-Sulfur"/>
</dbReference>
<keyword evidence="15 17" id="KW-0003">3Fe-4S</keyword>
<dbReference type="NCBIfam" id="NF004616">
    <property type="entry name" value="PRK05950.1"/>
    <property type="match status" value="1"/>
</dbReference>
<protein>
    <recommendedName>
        <fullName evidence="5 17">Succinate dehydrogenase [ubiquinone] iron-sulfur subunit, mitochondrial</fullName>
        <ecNumber evidence="4 17">1.3.5.1</ecNumber>
    </recommendedName>
</protein>
<keyword evidence="21" id="KW-1185">Reference proteome</keyword>
<evidence type="ECO:0000313" key="20">
    <source>
        <dbReference type="EnsemblMetazoa" id="XP_019773132.1"/>
    </source>
</evidence>
<dbReference type="GO" id="GO:0051539">
    <property type="term" value="F:4 iron, 4 sulfur cluster binding"/>
    <property type="evidence" value="ECO:0007669"/>
    <property type="project" value="UniProtKB-KW"/>
</dbReference>
<comment type="catalytic activity">
    <reaction evidence="16">
        <text>a quinone + succinate = fumarate + a quinol</text>
        <dbReference type="Rhea" id="RHEA:40523"/>
        <dbReference type="ChEBI" id="CHEBI:24646"/>
        <dbReference type="ChEBI" id="CHEBI:29806"/>
        <dbReference type="ChEBI" id="CHEBI:30031"/>
        <dbReference type="ChEBI" id="CHEBI:132124"/>
        <dbReference type="EC" id="1.3.5.1"/>
    </reaction>
</comment>
<dbReference type="InterPro" id="IPR025192">
    <property type="entry name" value="Succ_DH/fum_Rdtase_N"/>
</dbReference>
<dbReference type="PANTHER" id="PTHR11921:SF29">
    <property type="entry name" value="SUCCINATE DEHYDROGENASE [UBIQUINONE] IRON-SULFUR SUBUNIT, MITOCHONDRIAL"/>
    <property type="match status" value="1"/>
</dbReference>
<comment type="cofactor">
    <cofactor evidence="17">
        <name>[2Fe-2S] cluster</name>
        <dbReference type="ChEBI" id="CHEBI:190135"/>
    </cofactor>
    <text evidence="17">Binds 1 [2Fe-2S] cluster.</text>
</comment>
<evidence type="ECO:0000256" key="17">
    <source>
        <dbReference type="RuleBase" id="RU361237"/>
    </source>
</evidence>
<evidence type="ECO:0000256" key="14">
    <source>
        <dbReference type="ARBA" id="ARBA00023014"/>
    </source>
</evidence>
<dbReference type="GO" id="GO:0008177">
    <property type="term" value="F:succinate dehydrogenase (quinone) activity"/>
    <property type="evidence" value="ECO:0007669"/>
    <property type="project" value="UniProtKB-EC"/>
</dbReference>
<comment type="function">
    <text evidence="17">Iron-sulfur protein (IP) subunit of succinate dehydrogenase (SDH) that is involved in complex II of the mitochondrial electron transport chain and is responsible for transferring electrons from succinate to ubiquinone (coenzyme Q).</text>
</comment>
<name>A0AAR5QJ08_DENPD</name>
<keyword evidence="13 17" id="KW-0408">Iron</keyword>
<sequence length="334" mass="38177">MDLATSLQVLSRYLPFNYTSLYMQLMSASVTWNLRKCFSSLSLSLILINGAKNASTSPQKAEPEKKVPKFKKFKIYRYNPESTERGKKPYMQEYTVDVSNCGPMVLHALEKIKMEQDSSLTFRRSCREGICGSCGMNINGVNKLACLEKISTSTKTKIYPLPHMYVVKDLVVDFTRFLEQHKRIKPYLIRKDDKFDEGEEYYLQSIKDRDKLDGYVECILCACCSTSCPEYWWHGHAKAPNDFLGPSALLNAYRWIIDSRDQNTKSRLDELKNYYSVYRCHQINNCTSCCPKNLKPGLAISKLRLLLAGCSKKGKPEMEGVIKSDPTKGANHPC</sequence>
<dbReference type="InterPro" id="IPR009051">
    <property type="entry name" value="Helical_ferredxn"/>
</dbReference>
<comment type="similarity">
    <text evidence="3 17">Belongs to the succinate dehydrogenase/fumarate reductase iron-sulfur protein family.</text>
</comment>
<dbReference type="Pfam" id="PF13534">
    <property type="entry name" value="Fer4_17"/>
    <property type="match status" value="1"/>
</dbReference>
<accession>A0AAR5QJ08</accession>
<dbReference type="InterPro" id="IPR001041">
    <property type="entry name" value="2Fe-2S_ferredoxin-type"/>
</dbReference>
<dbReference type="NCBIfam" id="TIGR00384">
    <property type="entry name" value="dhsB"/>
    <property type="match status" value="1"/>
</dbReference>
<evidence type="ECO:0000256" key="6">
    <source>
        <dbReference type="ARBA" id="ARBA00022448"/>
    </source>
</evidence>
<evidence type="ECO:0000256" key="8">
    <source>
        <dbReference type="ARBA" id="ARBA00022532"/>
    </source>
</evidence>
<dbReference type="GO" id="GO:0022904">
    <property type="term" value="P:respiratory electron transport chain"/>
    <property type="evidence" value="ECO:0007669"/>
    <property type="project" value="TreeGrafter"/>
</dbReference>
<keyword evidence="17" id="KW-0999">Mitochondrion inner membrane</keyword>
<evidence type="ECO:0000256" key="5">
    <source>
        <dbReference type="ARBA" id="ARBA00016766"/>
    </source>
</evidence>
<evidence type="ECO:0000256" key="4">
    <source>
        <dbReference type="ARBA" id="ARBA00012792"/>
    </source>
</evidence>
<dbReference type="CDD" id="cd00207">
    <property type="entry name" value="fer2"/>
    <property type="match status" value="1"/>
</dbReference>
<dbReference type="PROSITE" id="PS00198">
    <property type="entry name" value="4FE4S_FER_1"/>
    <property type="match status" value="1"/>
</dbReference>
<proteinExistence type="inferred from homology"/>
<keyword evidence="17" id="KW-0472">Membrane</keyword>
<dbReference type="InterPro" id="IPR004489">
    <property type="entry name" value="Succ_DH/fum_Rdtase_Fe-S"/>
</dbReference>
<dbReference type="SUPFAM" id="SSF46548">
    <property type="entry name" value="alpha-helical ferredoxin"/>
    <property type="match status" value="1"/>
</dbReference>
<organism evidence="20 21">
    <name type="scientific">Dendroctonus ponderosae</name>
    <name type="common">Mountain pine beetle</name>
    <dbReference type="NCBI Taxonomy" id="77166"/>
    <lineage>
        <taxon>Eukaryota</taxon>
        <taxon>Metazoa</taxon>
        <taxon>Ecdysozoa</taxon>
        <taxon>Arthropoda</taxon>
        <taxon>Hexapoda</taxon>
        <taxon>Insecta</taxon>
        <taxon>Pterygota</taxon>
        <taxon>Neoptera</taxon>
        <taxon>Endopterygota</taxon>
        <taxon>Coleoptera</taxon>
        <taxon>Polyphaga</taxon>
        <taxon>Cucujiformia</taxon>
        <taxon>Curculionidae</taxon>
        <taxon>Scolytinae</taxon>
        <taxon>Dendroctonus</taxon>
    </lineage>
</organism>
<dbReference type="GO" id="GO:0009055">
    <property type="term" value="F:electron transfer activity"/>
    <property type="evidence" value="ECO:0007669"/>
    <property type="project" value="InterPro"/>
</dbReference>
<evidence type="ECO:0000256" key="16">
    <source>
        <dbReference type="ARBA" id="ARBA00049220"/>
    </source>
</evidence>
<keyword evidence="17" id="KW-0496">Mitochondrion</keyword>
<dbReference type="InterPro" id="IPR017896">
    <property type="entry name" value="4Fe4S_Fe-S-bd"/>
</dbReference>
<comment type="cofactor">
    <cofactor evidence="17">
        <name>[3Fe-4S] cluster</name>
        <dbReference type="ChEBI" id="CHEBI:21137"/>
    </cofactor>
    <text evidence="17">Binds 1 [3Fe-4S] cluster.</text>
</comment>
<dbReference type="EnsemblMetazoa" id="XM_019917573.1">
    <property type="protein sequence ID" value="XP_019773132.1"/>
    <property type="gene ID" value="LOC109546577"/>
</dbReference>
<dbReference type="Gene3D" id="1.10.1060.10">
    <property type="entry name" value="Alpha-helical ferredoxin"/>
    <property type="match status" value="1"/>
</dbReference>
<keyword evidence="8" id="KW-0816">Tricarboxylic acid cycle</keyword>
<evidence type="ECO:0000256" key="1">
    <source>
        <dbReference type="ARBA" id="ARBA00004443"/>
    </source>
</evidence>
<evidence type="ECO:0000256" key="15">
    <source>
        <dbReference type="ARBA" id="ARBA00023291"/>
    </source>
</evidence>
<dbReference type="Pfam" id="PF13085">
    <property type="entry name" value="Fer2_3"/>
    <property type="match status" value="1"/>
</dbReference>
<evidence type="ECO:0000256" key="11">
    <source>
        <dbReference type="ARBA" id="ARBA00022982"/>
    </source>
</evidence>
<comment type="subcellular location">
    <subcellularLocation>
        <location evidence="1 17">Mitochondrion inner membrane</location>
        <topology evidence="1 17">Peripheral membrane protein</topology>
        <orientation evidence="1 17">Matrix side</orientation>
    </subcellularLocation>
</comment>
<evidence type="ECO:0000256" key="12">
    <source>
        <dbReference type="ARBA" id="ARBA00023002"/>
    </source>
</evidence>
<evidence type="ECO:0000259" key="18">
    <source>
        <dbReference type="PROSITE" id="PS51085"/>
    </source>
</evidence>
<evidence type="ECO:0000256" key="10">
    <source>
        <dbReference type="ARBA" id="ARBA00022723"/>
    </source>
</evidence>
<dbReference type="PROSITE" id="PS51085">
    <property type="entry name" value="2FE2S_FER_2"/>
    <property type="match status" value="1"/>
</dbReference>
<evidence type="ECO:0000256" key="9">
    <source>
        <dbReference type="ARBA" id="ARBA00022714"/>
    </source>
</evidence>
<feature type="domain" description="2Fe-2S ferredoxin-type" evidence="18">
    <location>
        <begin position="71"/>
        <end position="164"/>
    </location>
</feature>
<keyword evidence="7 17" id="KW-0004">4Fe-4S</keyword>
<dbReference type="EC" id="1.3.5.1" evidence="4 17"/>
<dbReference type="InterPro" id="IPR036010">
    <property type="entry name" value="2Fe-2S_ferredoxin-like_sf"/>
</dbReference>
<evidence type="ECO:0000256" key="3">
    <source>
        <dbReference type="ARBA" id="ARBA00009433"/>
    </source>
</evidence>
<keyword evidence="11" id="KW-0249">Electron transport</keyword>
<dbReference type="AlphaFoldDB" id="A0AAR5QJ08"/>
<evidence type="ECO:0000313" key="21">
    <source>
        <dbReference type="Proteomes" id="UP000019118"/>
    </source>
</evidence>
<reference evidence="20" key="2">
    <citation type="submission" date="2024-08" db="UniProtKB">
        <authorList>
            <consortium name="EnsemblMetazoa"/>
        </authorList>
    </citation>
    <scope>IDENTIFICATION</scope>
</reference>
<dbReference type="FunFam" id="1.10.1060.10:FF:000001">
    <property type="entry name" value="Succinate dehydrogenase iron-sulfur subunit SdhB"/>
    <property type="match status" value="1"/>
</dbReference>
<dbReference type="PANTHER" id="PTHR11921">
    <property type="entry name" value="SUCCINATE DEHYDROGENASE IRON-SULFUR PROTEIN"/>
    <property type="match status" value="1"/>
</dbReference>
<comment type="cofactor">
    <cofactor evidence="17">
        <name>[4Fe-4S] cluster</name>
        <dbReference type="ChEBI" id="CHEBI:49883"/>
    </cofactor>
    <text evidence="17">Binds 1 [4Fe-4S] cluster.</text>
</comment>
<keyword evidence="14 17" id="KW-0411">Iron-sulfur</keyword>
<feature type="domain" description="4Fe-4S ferredoxin-type" evidence="19">
    <location>
        <begin position="208"/>
        <end position="238"/>
    </location>
</feature>
<dbReference type="InterPro" id="IPR012675">
    <property type="entry name" value="Beta-grasp_dom_sf"/>
</dbReference>
<dbReference type="FunFam" id="3.10.20.30:FF:000007">
    <property type="entry name" value="Succinate dehydrogenase [ubiquinone] iron-sulfur subunit, mitochondrial"/>
    <property type="match status" value="1"/>
</dbReference>
<evidence type="ECO:0000256" key="13">
    <source>
        <dbReference type="ARBA" id="ARBA00023004"/>
    </source>
</evidence>
<comment type="pathway">
    <text evidence="2 17">Carbohydrate metabolism; tricarboxylic acid cycle; fumarate from succinate (eukaryal route): step 1/1.</text>
</comment>
<dbReference type="SUPFAM" id="SSF54292">
    <property type="entry name" value="2Fe-2S ferredoxin-like"/>
    <property type="match status" value="1"/>
</dbReference>
<dbReference type="GO" id="GO:0051538">
    <property type="term" value="F:3 iron, 4 sulfur cluster binding"/>
    <property type="evidence" value="ECO:0007669"/>
    <property type="project" value="UniProtKB-KW"/>
</dbReference>
<dbReference type="InterPro" id="IPR017900">
    <property type="entry name" value="4Fe4S_Fe_S_CS"/>
</dbReference>
<keyword evidence="12" id="KW-0560">Oxidoreductase</keyword>
<reference evidence="21" key="1">
    <citation type="journal article" date="2013" name="Genome Biol.">
        <title>Draft genome of the mountain pine beetle, Dendroctonus ponderosae Hopkins, a major forest pest.</title>
        <authorList>
            <person name="Keeling C.I."/>
            <person name="Yuen M.M."/>
            <person name="Liao N.Y."/>
            <person name="Docking T.R."/>
            <person name="Chan S.K."/>
            <person name="Taylor G.A."/>
            <person name="Palmquist D.L."/>
            <person name="Jackman S.D."/>
            <person name="Nguyen A."/>
            <person name="Li M."/>
            <person name="Henderson H."/>
            <person name="Janes J.K."/>
            <person name="Zhao Y."/>
            <person name="Pandoh P."/>
            <person name="Moore R."/>
            <person name="Sperling F.A."/>
            <person name="Huber D.P."/>
            <person name="Birol I."/>
            <person name="Jones S.J."/>
            <person name="Bohlmann J."/>
        </authorList>
    </citation>
    <scope>NUCLEOTIDE SEQUENCE</scope>
</reference>
<dbReference type="GO" id="GO:0051537">
    <property type="term" value="F:2 iron, 2 sulfur cluster binding"/>
    <property type="evidence" value="ECO:0007669"/>
    <property type="project" value="UniProtKB-KW"/>
</dbReference>
<dbReference type="InterPro" id="IPR006058">
    <property type="entry name" value="2Fe2S_fd_BS"/>
</dbReference>
<dbReference type="GO" id="GO:0005743">
    <property type="term" value="C:mitochondrial inner membrane"/>
    <property type="evidence" value="ECO:0007669"/>
    <property type="project" value="UniProtKB-SubCell"/>
</dbReference>
<dbReference type="GO" id="GO:0046872">
    <property type="term" value="F:metal ion binding"/>
    <property type="evidence" value="ECO:0007669"/>
    <property type="project" value="UniProtKB-KW"/>
</dbReference>
<keyword evidence="9 17" id="KW-0001">2Fe-2S</keyword>
<keyword evidence="10 17" id="KW-0479">Metal-binding</keyword>
<evidence type="ECO:0000259" key="19">
    <source>
        <dbReference type="PROSITE" id="PS51379"/>
    </source>
</evidence>